<dbReference type="PROSITE" id="PS00108">
    <property type="entry name" value="PROTEIN_KINASE_ST"/>
    <property type="match status" value="1"/>
</dbReference>
<dbReference type="Gene3D" id="1.10.510.10">
    <property type="entry name" value="Transferase(Phosphotransferase) domain 1"/>
    <property type="match status" value="1"/>
</dbReference>
<gene>
    <name evidence="10" type="ORF">ASPWEDRAFT_60859</name>
</gene>
<evidence type="ECO:0000256" key="5">
    <source>
        <dbReference type="ARBA" id="ARBA00022777"/>
    </source>
</evidence>
<dbReference type="GO" id="GO:0000245">
    <property type="term" value="P:spliceosomal complex assembly"/>
    <property type="evidence" value="ECO:0007669"/>
    <property type="project" value="TreeGrafter"/>
</dbReference>
<comment type="catalytic activity">
    <reaction evidence="8">
        <text>L-seryl-[protein] + ATP = O-phospho-L-seryl-[protein] + ADP + H(+)</text>
        <dbReference type="Rhea" id="RHEA:17989"/>
        <dbReference type="Rhea" id="RHEA-COMP:9863"/>
        <dbReference type="Rhea" id="RHEA-COMP:11604"/>
        <dbReference type="ChEBI" id="CHEBI:15378"/>
        <dbReference type="ChEBI" id="CHEBI:29999"/>
        <dbReference type="ChEBI" id="CHEBI:30616"/>
        <dbReference type="ChEBI" id="CHEBI:83421"/>
        <dbReference type="ChEBI" id="CHEBI:456216"/>
        <dbReference type="EC" id="2.7.11.1"/>
    </reaction>
</comment>
<dbReference type="GO" id="GO:0005524">
    <property type="term" value="F:ATP binding"/>
    <property type="evidence" value="ECO:0007669"/>
    <property type="project" value="UniProtKB-KW"/>
</dbReference>
<protein>
    <recommendedName>
        <fullName evidence="1">non-specific serine/threonine protein kinase</fullName>
        <ecNumber evidence="1">2.7.11.1</ecNumber>
    </recommendedName>
</protein>
<dbReference type="InterPro" id="IPR008271">
    <property type="entry name" value="Ser/Thr_kinase_AS"/>
</dbReference>
<evidence type="ECO:0000256" key="3">
    <source>
        <dbReference type="ARBA" id="ARBA00022679"/>
    </source>
</evidence>
<comment type="catalytic activity">
    <reaction evidence="7">
        <text>L-threonyl-[protein] + ATP = O-phospho-L-threonyl-[protein] + ADP + H(+)</text>
        <dbReference type="Rhea" id="RHEA:46608"/>
        <dbReference type="Rhea" id="RHEA-COMP:11060"/>
        <dbReference type="Rhea" id="RHEA-COMP:11605"/>
        <dbReference type="ChEBI" id="CHEBI:15378"/>
        <dbReference type="ChEBI" id="CHEBI:30013"/>
        <dbReference type="ChEBI" id="CHEBI:30616"/>
        <dbReference type="ChEBI" id="CHEBI:61977"/>
        <dbReference type="ChEBI" id="CHEBI:456216"/>
        <dbReference type="EC" id="2.7.11.1"/>
    </reaction>
</comment>
<proteinExistence type="predicted"/>
<dbReference type="SMART" id="SM00220">
    <property type="entry name" value="S_TKc"/>
    <property type="match status" value="1"/>
</dbReference>
<reference evidence="11" key="1">
    <citation type="journal article" date="2017" name="Genome Biol.">
        <title>Comparative genomics reveals high biological diversity and specific adaptations in the industrially and medically important fungal genus Aspergillus.</title>
        <authorList>
            <person name="de Vries R.P."/>
            <person name="Riley R."/>
            <person name="Wiebenga A."/>
            <person name="Aguilar-Osorio G."/>
            <person name="Amillis S."/>
            <person name="Uchima C.A."/>
            <person name="Anderluh G."/>
            <person name="Asadollahi M."/>
            <person name="Askin M."/>
            <person name="Barry K."/>
            <person name="Battaglia E."/>
            <person name="Bayram O."/>
            <person name="Benocci T."/>
            <person name="Braus-Stromeyer S.A."/>
            <person name="Caldana C."/>
            <person name="Canovas D."/>
            <person name="Cerqueira G.C."/>
            <person name="Chen F."/>
            <person name="Chen W."/>
            <person name="Choi C."/>
            <person name="Clum A."/>
            <person name="Dos Santos R.A."/>
            <person name="Damasio A.R."/>
            <person name="Diallinas G."/>
            <person name="Emri T."/>
            <person name="Fekete E."/>
            <person name="Flipphi M."/>
            <person name="Freyberg S."/>
            <person name="Gallo A."/>
            <person name="Gournas C."/>
            <person name="Habgood R."/>
            <person name="Hainaut M."/>
            <person name="Harispe M.L."/>
            <person name="Henrissat B."/>
            <person name="Hilden K.S."/>
            <person name="Hope R."/>
            <person name="Hossain A."/>
            <person name="Karabika E."/>
            <person name="Karaffa L."/>
            <person name="Karanyi Z."/>
            <person name="Krasevec N."/>
            <person name="Kuo A."/>
            <person name="Kusch H."/>
            <person name="LaButti K."/>
            <person name="Lagendijk E.L."/>
            <person name="Lapidus A."/>
            <person name="Levasseur A."/>
            <person name="Lindquist E."/>
            <person name="Lipzen A."/>
            <person name="Logrieco A.F."/>
            <person name="MacCabe A."/>
            <person name="Maekelae M.R."/>
            <person name="Malavazi I."/>
            <person name="Melin P."/>
            <person name="Meyer V."/>
            <person name="Mielnichuk N."/>
            <person name="Miskei M."/>
            <person name="Molnar A.P."/>
            <person name="Mule G."/>
            <person name="Ngan C.Y."/>
            <person name="Orejas M."/>
            <person name="Orosz E."/>
            <person name="Ouedraogo J.P."/>
            <person name="Overkamp K.M."/>
            <person name="Park H.-S."/>
            <person name="Perrone G."/>
            <person name="Piumi F."/>
            <person name="Punt P.J."/>
            <person name="Ram A.F."/>
            <person name="Ramon A."/>
            <person name="Rauscher S."/>
            <person name="Record E."/>
            <person name="Riano-Pachon D.M."/>
            <person name="Robert V."/>
            <person name="Roehrig J."/>
            <person name="Ruller R."/>
            <person name="Salamov A."/>
            <person name="Salih N.S."/>
            <person name="Samson R.A."/>
            <person name="Sandor E."/>
            <person name="Sanguinetti M."/>
            <person name="Schuetze T."/>
            <person name="Sepcic K."/>
            <person name="Shelest E."/>
            <person name="Sherlock G."/>
            <person name="Sophianopoulou V."/>
            <person name="Squina F.M."/>
            <person name="Sun H."/>
            <person name="Susca A."/>
            <person name="Todd R.B."/>
            <person name="Tsang A."/>
            <person name="Unkles S.E."/>
            <person name="van de Wiele N."/>
            <person name="van Rossen-Uffink D."/>
            <person name="Oliveira J.V."/>
            <person name="Vesth T.C."/>
            <person name="Visser J."/>
            <person name="Yu J.-H."/>
            <person name="Zhou M."/>
            <person name="Andersen M.R."/>
            <person name="Archer D.B."/>
            <person name="Baker S.E."/>
            <person name="Benoit I."/>
            <person name="Brakhage A.A."/>
            <person name="Braus G.H."/>
            <person name="Fischer R."/>
            <person name="Frisvad J.C."/>
            <person name="Goldman G.H."/>
            <person name="Houbraken J."/>
            <person name="Oakley B."/>
            <person name="Pocsi I."/>
            <person name="Scazzocchio C."/>
            <person name="Seiboth B."/>
            <person name="vanKuyk P.A."/>
            <person name="Wortman J."/>
            <person name="Dyer P.S."/>
            <person name="Grigoriev I.V."/>
        </authorList>
    </citation>
    <scope>NUCLEOTIDE SEQUENCE [LARGE SCALE GENOMIC DNA]</scope>
    <source>
        <strain evidence="11">DTO 134E9</strain>
    </source>
</reference>
<keyword evidence="5" id="KW-0418">Kinase</keyword>
<evidence type="ECO:0000259" key="9">
    <source>
        <dbReference type="PROSITE" id="PS50011"/>
    </source>
</evidence>
<evidence type="ECO:0000256" key="4">
    <source>
        <dbReference type="ARBA" id="ARBA00022741"/>
    </source>
</evidence>
<dbReference type="Proteomes" id="UP000184383">
    <property type="component" value="Unassembled WGS sequence"/>
</dbReference>
<keyword evidence="4" id="KW-0547">Nucleotide-binding</keyword>
<evidence type="ECO:0000313" key="10">
    <source>
        <dbReference type="EMBL" id="OJJ34492.1"/>
    </source>
</evidence>
<accession>A0A1L9RHT4</accession>
<dbReference type="STRING" id="1073089.A0A1L9RHT4"/>
<dbReference type="Pfam" id="PF00069">
    <property type="entry name" value="Pkinase"/>
    <property type="match status" value="1"/>
</dbReference>
<evidence type="ECO:0000256" key="1">
    <source>
        <dbReference type="ARBA" id="ARBA00012513"/>
    </source>
</evidence>
<dbReference type="EMBL" id="KV878213">
    <property type="protein sequence ID" value="OJJ34492.1"/>
    <property type="molecule type" value="Genomic_DNA"/>
</dbReference>
<feature type="domain" description="Protein kinase" evidence="9">
    <location>
        <begin position="61"/>
        <end position="380"/>
    </location>
</feature>
<dbReference type="InterPro" id="IPR011009">
    <property type="entry name" value="Kinase-like_dom_sf"/>
</dbReference>
<dbReference type="GeneID" id="63754387"/>
<dbReference type="OrthoDB" id="5979581at2759"/>
<dbReference type="InterPro" id="IPR000719">
    <property type="entry name" value="Prot_kinase_dom"/>
</dbReference>
<dbReference type="EC" id="2.7.11.1" evidence="1"/>
<dbReference type="GO" id="GO:0004674">
    <property type="term" value="F:protein serine/threonine kinase activity"/>
    <property type="evidence" value="ECO:0007669"/>
    <property type="project" value="UniProtKB-KW"/>
</dbReference>
<dbReference type="GO" id="GO:0005634">
    <property type="term" value="C:nucleus"/>
    <property type="evidence" value="ECO:0007669"/>
    <property type="project" value="TreeGrafter"/>
</dbReference>
<dbReference type="GO" id="GO:0050684">
    <property type="term" value="P:regulation of mRNA processing"/>
    <property type="evidence" value="ECO:0007669"/>
    <property type="project" value="TreeGrafter"/>
</dbReference>
<dbReference type="PANTHER" id="PTHR47634:SF9">
    <property type="entry name" value="PROTEIN KINASE DOMAIN-CONTAINING PROTEIN-RELATED"/>
    <property type="match status" value="1"/>
</dbReference>
<dbReference type="Gene3D" id="3.30.200.20">
    <property type="entry name" value="Phosphorylase Kinase, domain 1"/>
    <property type="match status" value="1"/>
</dbReference>
<dbReference type="InterPro" id="IPR051334">
    <property type="entry name" value="SRPK"/>
</dbReference>
<keyword evidence="3" id="KW-0808">Transferase</keyword>
<dbReference type="SUPFAM" id="SSF56112">
    <property type="entry name" value="Protein kinase-like (PK-like)"/>
    <property type="match status" value="1"/>
</dbReference>
<dbReference type="GO" id="GO:0005737">
    <property type="term" value="C:cytoplasm"/>
    <property type="evidence" value="ECO:0007669"/>
    <property type="project" value="TreeGrafter"/>
</dbReference>
<dbReference type="RefSeq" id="XP_040688168.1">
    <property type="nucleotide sequence ID" value="XM_040838539.1"/>
</dbReference>
<evidence type="ECO:0000256" key="8">
    <source>
        <dbReference type="ARBA" id="ARBA00048679"/>
    </source>
</evidence>
<evidence type="ECO:0000256" key="2">
    <source>
        <dbReference type="ARBA" id="ARBA00022527"/>
    </source>
</evidence>
<organism evidence="10 11">
    <name type="scientific">Aspergillus wentii DTO 134E9</name>
    <dbReference type="NCBI Taxonomy" id="1073089"/>
    <lineage>
        <taxon>Eukaryota</taxon>
        <taxon>Fungi</taxon>
        <taxon>Dikarya</taxon>
        <taxon>Ascomycota</taxon>
        <taxon>Pezizomycotina</taxon>
        <taxon>Eurotiomycetes</taxon>
        <taxon>Eurotiomycetidae</taxon>
        <taxon>Eurotiales</taxon>
        <taxon>Aspergillaceae</taxon>
        <taxon>Aspergillus</taxon>
        <taxon>Aspergillus subgen. Cremei</taxon>
    </lineage>
</organism>
<dbReference type="AlphaFoldDB" id="A0A1L9RHT4"/>
<evidence type="ECO:0000313" key="11">
    <source>
        <dbReference type="Proteomes" id="UP000184383"/>
    </source>
</evidence>
<keyword evidence="11" id="KW-1185">Reference proteome</keyword>
<dbReference type="PANTHER" id="PTHR47634">
    <property type="entry name" value="PROTEIN KINASE DOMAIN-CONTAINING PROTEIN-RELATED"/>
    <property type="match status" value="1"/>
</dbReference>
<keyword evidence="6" id="KW-0067">ATP-binding</keyword>
<evidence type="ECO:0000256" key="6">
    <source>
        <dbReference type="ARBA" id="ARBA00022840"/>
    </source>
</evidence>
<keyword evidence="2" id="KW-0723">Serine/threonine-protein kinase</keyword>
<name>A0A1L9RHT4_ASPWE</name>
<evidence type="ECO:0000256" key="7">
    <source>
        <dbReference type="ARBA" id="ARBA00047899"/>
    </source>
</evidence>
<dbReference type="VEuPathDB" id="FungiDB:ASPWEDRAFT_60859"/>
<sequence>MECRRLLAHFKFTRASLYISNIGPSSRAFSSISIQEENRSPCYDSKKYYPARIGERISGRYHLVSKLGWGANSTVWLAKDVNRWFWQSNKYVTLKITNSGKDGQRSAEEEVEISKRISQRSNNHEGRAYIRLVKDSFTIQGPRGEHVCLVFEPLREPLWLLGKHLGCVDVPPAVLKAFLRLLLQGLDFLHSEYHVIHTDLKSDNFLVGFEDSTVLENYVRQQESDPAPKGLGMVQISDFSAAVFGDVATPHNHDLQPRQFCVPEVLLKATWSYSADIWNLGTALWELLADATLFDGIDPTTNQYSRAAHLAQMIRLIGPPPLHVLEKSDEKMHFELFSSQGEFIHPHLIPSEEFNLSSRTPFLHGKDKRLFLSFARRMLQ</sequence>
<dbReference type="PROSITE" id="PS50011">
    <property type="entry name" value="PROTEIN_KINASE_DOM"/>
    <property type="match status" value="1"/>
</dbReference>